<feature type="compositionally biased region" description="Acidic residues" evidence="1">
    <location>
        <begin position="384"/>
        <end position="406"/>
    </location>
</feature>
<evidence type="ECO:0000313" key="3">
    <source>
        <dbReference type="Proteomes" id="UP000794436"/>
    </source>
</evidence>
<feature type="region of interest" description="Disordered" evidence="1">
    <location>
        <begin position="360"/>
        <end position="406"/>
    </location>
</feature>
<proteinExistence type="predicted"/>
<organism evidence="2 3">
    <name type="scientific">Pythium oligandrum</name>
    <name type="common">Mycoparasitic fungus</name>
    <dbReference type="NCBI Taxonomy" id="41045"/>
    <lineage>
        <taxon>Eukaryota</taxon>
        <taxon>Sar</taxon>
        <taxon>Stramenopiles</taxon>
        <taxon>Oomycota</taxon>
        <taxon>Peronosporomycetes</taxon>
        <taxon>Pythiales</taxon>
        <taxon>Pythiaceae</taxon>
        <taxon>Pythium</taxon>
    </lineage>
</organism>
<name>A0A8K1CLE2_PYTOL</name>
<keyword evidence="3" id="KW-1185">Reference proteome</keyword>
<accession>A0A8K1CLE2</accession>
<dbReference type="Proteomes" id="UP000794436">
    <property type="component" value="Unassembled WGS sequence"/>
</dbReference>
<feature type="region of interest" description="Disordered" evidence="1">
    <location>
        <begin position="262"/>
        <end position="287"/>
    </location>
</feature>
<dbReference type="EMBL" id="SPLM01000037">
    <property type="protein sequence ID" value="TMW65664.1"/>
    <property type="molecule type" value="Genomic_DNA"/>
</dbReference>
<reference evidence="2" key="1">
    <citation type="submission" date="2019-03" db="EMBL/GenBank/DDBJ databases">
        <title>Long read genome sequence of the mycoparasitic Pythium oligandrum ATCC 38472 isolated from sugarbeet rhizosphere.</title>
        <authorList>
            <person name="Gaulin E."/>
        </authorList>
    </citation>
    <scope>NUCLEOTIDE SEQUENCE</scope>
    <source>
        <strain evidence="2">ATCC 38472_TT</strain>
    </source>
</reference>
<comment type="caution">
    <text evidence="2">The sequence shown here is derived from an EMBL/GenBank/DDBJ whole genome shotgun (WGS) entry which is preliminary data.</text>
</comment>
<gene>
    <name evidence="2" type="ORF">Poli38472_008306</name>
</gene>
<sequence>MPSLDQLNPADRRFLDHLYLVLNEGLVASCLCWHPEDPYKFTWHSDGENELFEYIQTKRGRFNINRIDSFRKKLTKLNLLVVNDESVAQGDACEVYMSTDQLFYRKMHNIDLTAEGATSDEAASQDEPEVKVEDVVKKEPVYAVPSNQAEANEPGTPFDGHAMKMEPSLDAQAFAEQLDDLDQIVDGEYVPNQLLEAWFSDDQAREMSVALSAQSSTSNTLNAGGSYPGPFTASLSGFYPNASDDELEFMVSDLLNDGLVAPTNTSNDAQSTLPSREETTQSLGKSSSAITKSVVFADIPTAEAKLTALGQRRRSDDQQTEGDGSRHRAAPGDLYGEVDLSVPFADFNLSGSSLDGPDLPTFDGSLLPPLQLKPEGTAVSTYPMEEEEEEDEEDDESSNDDDDEFENIIQRMILPERGQAPSTASVAG</sequence>
<evidence type="ECO:0008006" key="4">
    <source>
        <dbReference type="Google" id="ProtNLM"/>
    </source>
</evidence>
<evidence type="ECO:0000313" key="2">
    <source>
        <dbReference type="EMBL" id="TMW65664.1"/>
    </source>
</evidence>
<evidence type="ECO:0000256" key="1">
    <source>
        <dbReference type="SAM" id="MobiDB-lite"/>
    </source>
</evidence>
<protein>
    <recommendedName>
        <fullName evidence="4">HSF-type DNA-binding domain-containing protein</fullName>
    </recommendedName>
</protein>
<dbReference type="AlphaFoldDB" id="A0A8K1CLE2"/>
<feature type="region of interest" description="Disordered" evidence="1">
    <location>
        <begin position="307"/>
        <end position="333"/>
    </location>
</feature>